<dbReference type="GO" id="GO:0005524">
    <property type="term" value="F:ATP binding"/>
    <property type="evidence" value="ECO:0007669"/>
    <property type="project" value="InterPro"/>
</dbReference>
<feature type="compositionally biased region" description="Gly residues" evidence="1">
    <location>
        <begin position="468"/>
        <end position="490"/>
    </location>
</feature>
<evidence type="ECO:0000313" key="4">
    <source>
        <dbReference type="Proteomes" id="UP000053647"/>
    </source>
</evidence>
<keyword evidence="4" id="KW-1185">Reference proteome</keyword>
<dbReference type="SMART" id="SM00220">
    <property type="entry name" value="S_TKc"/>
    <property type="match status" value="1"/>
</dbReference>
<evidence type="ECO:0000259" key="2">
    <source>
        <dbReference type="PROSITE" id="PS50011"/>
    </source>
</evidence>
<dbReference type="InterPro" id="IPR011009">
    <property type="entry name" value="Kinase-like_dom_sf"/>
</dbReference>
<dbReference type="PANTHER" id="PTHR11909">
    <property type="entry name" value="CASEIN KINASE-RELATED"/>
    <property type="match status" value="1"/>
</dbReference>
<feature type="compositionally biased region" description="Basic and acidic residues" evidence="1">
    <location>
        <begin position="498"/>
        <end position="507"/>
    </location>
</feature>
<name>A0A0C9TVL5_PAXIN</name>
<reference evidence="4" key="2">
    <citation type="submission" date="2015-01" db="EMBL/GenBank/DDBJ databases">
        <title>Evolutionary Origins and Diversification of the Mycorrhizal Mutualists.</title>
        <authorList>
            <consortium name="DOE Joint Genome Institute"/>
            <consortium name="Mycorrhizal Genomics Consortium"/>
            <person name="Kohler A."/>
            <person name="Kuo A."/>
            <person name="Nagy L.G."/>
            <person name="Floudas D."/>
            <person name="Copeland A."/>
            <person name="Barry K.W."/>
            <person name="Cichocki N."/>
            <person name="Veneault-Fourrey C."/>
            <person name="LaButti K."/>
            <person name="Lindquist E.A."/>
            <person name="Lipzen A."/>
            <person name="Lundell T."/>
            <person name="Morin E."/>
            <person name="Murat C."/>
            <person name="Riley R."/>
            <person name="Ohm R."/>
            <person name="Sun H."/>
            <person name="Tunlid A."/>
            <person name="Henrissat B."/>
            <person name="Grigoriev I.V."/>
            <person name="Hibbett D.S."/>
            <person name="Martin F."/>
        </authorList>
    </citation>
    <scope>NUCLEOTIDE SEQUENCE [LARGE SCALE GENOMIC DNA]</scope>
    <source>
        <strain evidence="4">ATCC 200175</strain>
    </source>
</reference>
<dbReference type="HOGENOM" id="CLU_019279_1_0_1"/>
<dbReference type="Gene3D" id="1.10.510.10">
    <property type="entry name" value="Transferase(Phosphotransferase) domain 1"/>
    <property type="match status" value="1"/>
</dbReference>
<dbReference type="OrthoDB" id="5979581at2759"/>
<feature type="domain" description="Protein kinase" evidence="2">
    <location>
        <begin position="23"/>
        <end position="302"/>
    </location>
</feature>
<dbReference type="PROSITE" id="PS50011">
    <property type="entry name" value="PROTEIN_KINASE_DOM"/>
    <property type="match status" value="1"/>
</dbReference>
<dbReference type="Proteomes" id="UP000053647">
    <property type="component" value="Unassembled WGS sequence"/>
</dbReference>
<dbReference type="Pfam" id="PF00069">
    <property type="entry name" value="Pkinase"/>
    <property type="match status" value="1"/>
</dbReference>
<gene>
    <name evidence="3" type="ORF">PAXINDRAFT_181108</name>
</gene>
<dbReference type="GO" id="GO:0004672">
    <property type="term" value="F:protein kinase activity"/>
    <property type="evidence" value="ECO:0007669"/>
    <property type="project" value="InterPro"/>
</dbReference>
<accession>A0A0C9TVL5</accession>
<dbReference type="AlphaFoldDB" id="A0A0C9TVL5"/>
<sequence length="507" mass="56220">MAEKEETRRFSNITLPSVIADRYKLVKIIGQGGVADVYEGIDQETSSPVAIKIAAGFGLPTLHQEFQALSDLKDTVGVPRVLHHEHAESQGYTALVIELCGPNLDHLREQCGGKFTTKTVCFIARQMITRLRSIHDKYYVLNWLIPASLLLGRPGADSETKNLIHLAGFGLAKMFSDDTSESGANASLSSIPEPEQQIREREQKGLSRKEDLRRLGYVLAYFLQGGSWESVIRWPTDNDPMIKTRGSVSKIFVKSPAQFTSYMAYVHDLDYMVTPDYDYLQRLFDEVLEESSERDDGVYDWMLLNDGKGWDTSEGNVDVIKEGRLPSNSLLDRPAVILPRENGSNPPPRSILDLSALDVPNRLALGAATKEKDEASGREQVKNTRNGAWYKSVWERVKRTRAPSESIPDDHNISQHKKRSGQVKLTEVAAARGKQRNLARPKRPPSPSASVHSEDLTNDEDSEEETEGGQGGQGGQNGQVGQSGQGGQVGEVGEVEEELVREVEEVH</sequence>
<feature type="region of interest" description="Disordered" evidence="1">
    <location>
        <begin position="183"/>
        <end position="205"/>
    </location>
</feature>
<organism evidence="3 4">
    <name type="scientific">Paxillus involutus ATCC 200175</name>
    <dbReference type="NCBI Taxonomy" id="664439"/>
    <lineage>
        <taxon>Eukaryota</taxon>
        <taxon>Fungi</taxon>
        <taxon>Dikarya</taxon>
        <taxon>Basidiomycota</taxon>
        <taxon>Agaricomycotina</taxon>
        <taxon>Agaricomycetes</taxon>
        <taxon>Agaricomycetidae</taxon>
        <taxon>Boletales</taxon>
        <taxon>Paxilineae</taxon>
        <taxon>Paxillaceae</taxon>
        <taxon>Paxillus</taxon>
    </lineage>
</organism>
<feature type="compositionally biased region" description="Acidic residues" evidence="1">
    <location>
        <begin position="456"/>
        <end position="467"/>
    </location>
</feature>
<feature type="compositionally biased region" description="Basic residues" evidence="1">
    <location>
        <begin position="433"/>
        <end position="443"/>
    </location>
</feature>
<feature type="compositionally biased region" description="Basic and acidic residues" evidence="1">
    <location>
        <begin position="196"/>
        <end position="205"/>
    </location>
</feature>
<feature type="region of interest" description="Disordered" evidence="1">
    <location>
        <begin position="399"/>
        <end position="507"/>
    </location>
</feature>
<dbReference type="SUPFAM" id="SSF56112">
    <property type="entry name" value="Protein kinase-like (PK-like)"/>
    <property type="match status" value="1"/>
</dbReference>
<protein>
    <recommendedName>
        <fullName evidence="2">Protein kinase domain-containing protein</fullName>
    </recommendedName>
</protein>
<evidence type="ECO:0000313" key="3">
    <source>
        <dbReference type="EMBL" id="KIJ14333.1"/>
    </source>
</evidence>
<dbReference type="EMBL" id="KN819344">
    <property type="protein sequence ID" value="KIJ14333.1"/>
    <property type="molecule type" value="Genomic_DNA"/>
</dbReference>
<reference evidence="3 4" key="1">
    <citation type="submission" date="2014-06" db="EMBL/GenBank/DDBJ databases">
        <authorList>
            <consortium name="DOE Joint Genome Institute"/>
            <person name="Kuo A."/>
            <person name="Kohler A."/>
            <person name="Nagy L.G."/>
            <person name="Floudas D."/>
            <person name="Copeland A."/>
            <person name="Barry K.W."/>
            <person name="Cichocki N."/>
            <person name="Veneault-Fourrey C."/>
            <person name="LaButti K."/>
            <person name="Lindquist E.A."/>
            <person name="Lipzen A."/>
            <person name="Lundell T."/>
            <person name="Morin E."/>
            <person name="Murat C."/>
            <person name="Sun H."/>
            <person name="Tunlid A."/>
            <person name="Henrissat B."/>
            <person name="Grigoriev I.V."/>
            <person name="Hibbett D.S."/>
            <person name="Martin F."/>
            <person name="Nordberg H.P."/>
            <person name="Cantor M.N."/>
            <person name="Hua S.X."/>
        </authorList>
    </citation>
    <scope>NUCLEOTIDE SEQUENCE [LARGE SCALE GENOMIC DNA]</scope>
    <source>
        <strain evidence="3 4">ATCC 200175</strain>
    </source>
</reference>
<dbReference type="InterPro" id="IPR000719">
    <property type="entry name" value="Prot_kinase_dom"/>
</dbReference>
<dbReference type="InterPro" id="IPR050235">
    <property type="entry name" value="CK1_Ser-Thr_kinase"/>
</dbReference>
<proteinExistence type="predicted"/>
<evidence type="ECO:0000256" key="1">
    <source>
        <dbReference type="SAM" id="MobiDB-lite"/>
    </source>
</evidence>